<dbReference type="PROSITE" id="PS00158">
    <property type="entry name" value="ALDOLASE_CLASS_I"/>
    <property type="match status" value="1"/>
</dbReference>
<dbReference type="PANTHER" id="PTHR11627">
    <property type="entry name" value="FRUCTOSE-BISPHOSPHATE ALDOLASE"/>
    <property type="match status" value="1"/>
</dbReference>
<dbReference type="EC" id="4.1.2.13" evidence="3 7"/>
<evidence type="ECO:0000313" key="10">
    <source>
        <dbReference type="EMBL" id="JAG27179.1"/>
    </source>
</evidence>
<evidence type="ECO:0000256" key="8">
    <source>
        <dbReference type="RuleBase" id="RU004257"/>
    </source>
</evidence>
<dbReference type="InterPro" id="IPR013785">
    <property type="entry name" value="Aldolase_TIM"/>
</dbReference>
<evidence type="ECO:0000256" key="2">
    <source>
        <dbReference type="ARBA" id="ARBA00010387"/>
    </source>
</evidence>
<dbReference type="AlphaFoldDB" id="A0A0A9Y4T3"/>
<dbReference type="EMBL" id="GBHO01016425">
    <property type="protein sequence ID" value="JAG27179.1"/>
    <property type="molecule type" value="Transcribed_RNA"/>
</dbReference>
<evidence type="ECO:0000256" key="3">
    <source>
        <dbReference type="ARBA" id="ARBA00013068"/>
    </source>
</evidence>
<reference evidence="10" key="1">
    <citation type="journal article" date="2014" name="PLoS ONE">
        <title>Transcriptome-Based Identification of ABC Transporters in the Western Tarnished Plant Bug Lygus hesperus.</title>
        <authorList>
            <person name="Hull J.J."/>
            <person name="Chaney K."/>
            <person name="Geib S.M."/>
            <person name="Fabrick J.A."/>
            <person name="Brent C.S."/>
            <person name="Walsh D."/>
            <person name="Lavine L.C."/>
        </authorList>
    </citation>
    <scope>NUCLEOTIDE SEQUENCE</scope>
</reference>
<evidence type="ECO:0000313" key="9">
    <source>
        <dbReference type="EMBL" id="JAG27178.1"/>
    </source>
</evidence>
<accession>A0A0A9Y4T3</accession>
<keyword evidence="4 7" id="KW-0324">Glycolysis</keyword>
<proteinExistence type="inferred from homology"/>
<dbReference type="Pfam" id="PF00274">
    <property type="entry name" value="Glycolytic"/>
    <property type="match status" value="1"/>
</dbReference>
<dbReference type="UniPathway" id="UPA00109">
    <property type="reaction ID" value="UER00183"/>
</dbReference>
<dbReference type="Gene3D" id="3.20.20.70">
    <property type="entry name" value="Aldolase class I"/>
    <property type="match status" value="1"/>
</dbReference>
<dbReference type="InterPro" id="IPR029768">
    <property type="entry name" value="Aldolase_I_AS"/>
</dbReference>
<dbReference type="SUPFAM" id="SSF51569">
    <property type="entry name" value="Aldolase"/>
    <property type="match status" value="1"/>
</dbReference>
<evidence type="ECO:0000256" key="5">
    <source>
        <dbReference type="ARBA" id="ARBA00023239"/>
    </source>
</evidence>
<comment type="similarity">
    <text evidence="2 7">Belongs to the class I fructose-bisphosphate aldolase family.</text>
</comment>
<dbReference type="EMBL" id="GBHO01016426">
    <property type="protein sequence ID" value="JAG27178.1"/>
    <property type="molecule type" value="Transcribed_RNA"/>
</dbReference>
<comment type="catalytic activity">
    <reaction evidence="7">
        <text>beta-D-fructose 1,6-bisphosphate = D-glyceraldehyde 3-phosphate + dihydroxyacetone phosphate</text>
        <dbReference type="Rhea" id="RHEA:14729"/>
        <dbReference type="ChEBI" id="CHEBI:32966"/>
        <dbReference type="ChEBI" id="CHEBI:57642"/>
        <dbReference type="ChEBI" id="CHEBI:59776"/>
        <dbReference type="EC" id="4.1.2.13"/>
    </reaction>
</comment>
<protein>
    <recommendedName>
        <fullName evidence="3 7">Fructose-bisphosphate aldolase</fullName>
        <ecNumber evidence="3 7">4.1.2.13</ecNumber>
    </recommendedName>
</protein>
<dbReference type="InterPro" id="IPR000741">
    <property type="entry name" value="FBA_I"/>
</dbReference>
<evidence type="ECO:0000256" key="7">
    <source>
        <dbReference type="RuleBase" id="RU003994"/>
    </source>
</evidence>
<name>A0A0A9Y4T3_LYGHE</name>
<comment type="pathway">
    <text evidence="1 8">Carbohydrate degradation; glycolysis; D-glyceraldehyde 3-phosphate and glycerone phosphate from D-glucose: step 4/4.</text>
</comment>
<evidence type="ECO:0000256" key="1">
    <source>
        <dbReference type="ARBA" id="ARBA00004714"/>
    </source>
</evidence>
<reference evidence="10" key="2">
    <citation type="submission" date="2014-07" db="EMBL/GenBank/DDBJ databases">
        <authorList>
            <person name="Hull J."/>
        </authorList>
    </citation>
    <scope>NUCLEOTIDE SEQUENCE</scope>
</reference>
<gene>
    <name evidence="10" type="primary">Aldob_1</name>
    <name evidence="9" type="synonym">Aldob_0</name>
    <name evidence="10" type="ORF">CM83_11754</name>
    <name evidence="9" type="ORF">CM83_11757</name>
    <name evidence="11" type="ORF">g.6177</name>
</gene>
<dbReference type="GO" id="GO:0006096">
    <property type="term" value="P:glycolytic process"/>
    <property type="evidence" value="ECO:0007669"/>
    <property type="project" value="UniProtKB-UniPathway"/>
</dbReference>
<keyword evidence="6" id="KW-0704">Schiff base</keyword>
<dbReference type="GO" id="GO:0004332">
    <property type="term" value="F:fructose-bisphosphate aldolase activity"/>
    <property type="evidence" value="ECO:0007669"/>
    <property type="project" value="UniProtKB-EC"/>
</dbReference>
<keyword evidence="5 7" id="KW-0456">Lyase</keyword>
<reference evidence="11" key="3">
    <citation type="journal article" date="2016" name="Gigascience">
        <title>De novo construction of an expanded transcriptome assembly for the western tarnished plant bug, Lygus hesperus.</title>
        <authorList>
            <person name="Tassone E.E."/>
            <person name="Geib S.M."/>
            <person name="Hall B."/>
            <person name="Fabrick J.A."/>
            <person name="Brent C.S."/>
            <person name="Hull J.J."/>
        </authorList>
    </citation>
    <scope>NUCLEOTIDE SEQUENCE</scope>
</reference>
<organism evidence="10">
    <name type="scientific">Lygus hesperus</name>
    <name type="common">Western plant bug</name>
    <dbReference type="NCBI Taxonomy" id="30085"/>
    <lineage>
        <taxon>Eukaryota</taxon>
        <taxon>Metazoa</taxon>
        <taxon>Ecdysozoa</taxon>
        <taxon>Arthropoda</taxon>
        <taxon>Hexapoda</taxon>
        <taxon>Insecta</taxon>
        <taxon>Pterygota</taxon>
        <taxon>Neoptera</taxon>
        <taxon>Paraneoptera</taxon>
        <taxon>Hemiptera</taxon>
        <taxon>Heteroptera</taxon>
        <taxon>Panheteroptera</taxon>
        <taxon>Cimicomorpha</taxon>
        <taxon>Miridae</taxon>
        <taxon>Mirini</taxon>
        <taxon>Lygus</taxon>
    </lineage>
</organism>
<evidence type="ECO:0000256" key="6">
    <source>
        <dbReference type="ARBA" id="ARBA00023270"/>
    </source>
</evidence>
<sequence length="171" mass="18807">MDGEHSLEICQYWTTKVITECYKALCDYNVILEGTLLKPNMVLPGTSCKAQATPEQIGRATLTALQRSVPVAVPAICFLSGGQSEEEATVNLNAINAIKDKRPWHVTFSFGRALQKSALLTWAKDPSNMQAVHEVFLRRCKANSEAVQGIYGGDAATSESKQSLFTKNYTY</sequence>
<evidence type="ECO:0000313" key="11">
    <source>
        <dbReference type="EMBL" id="JAQ01029.1"/>
    </source>
</evidence>
<dbReference type="EMBL" id="GDHC01017600">
    <property type="protein sequence ID" value="JAQ01029.1"/>
    <property type="molecule type" value="Transcribed_RNA"/>
</dbReference>
<evidence type="ECO:0000256" key="4">
    <source>
        <dbReference type="ARBA" id="ARBA00023152"/>
    </source>
</evidence>